<accession>A0A6A6QLB8</accession>
<dbReference type="Proteomes" id="UP000799750">
    <property type="component" value="Unassembled WGS sequence"/>
</dbReference>
<dbReference type="AlphaFoldDB" id="A0A6A6QLB8"/>
<dbReference type="EMBL" id="MU004192">
    <property type="protein sequence ID" value="KAF2493268.1"/>
    <property type="molecule type" value="Genomic_DNA"/>
</dbReference>
<sequence>MSDEAVWAHTPQIWWRVVVGEEAGKRNDGGACLAPSSPHFKFDLASLPRPTKVDSWSSFLPRMTAKCAPSRVKLPVLRPSIGEPWSSSARLEELSVNVFPLPHPAPCRKSDMQTPPRACISCSITSMTDRPVGSSSPAVSLALC</sequence>
<evidence type="ECO:0000313" key="1">
    <source>
        <dbReference type="EMBL" id="KAF2493268.1"/>
    </source>
</evidence>
<proteinExistence type="predicted"/>
<organism evidence="1 2">
    <name type="scientific">Lophium mytilinum</name>
    <dbReference type="NCBI Taxonomy" id="390894"/>
    <lineage>
        <taxon>Eukaryota</taxon>
        <taxon>Fungi</taxon>
        <taxon>Dikarya</taxon>
        <taxon>Ascomycota</taxon>
        <taxon>Pezizomycotina</taxon>
        <taxon>Dothideomycetes</taxon>
        <taxon>Pleosporomycetidae</taxon>
        <taxon>Mytilinidiales</taxon>
        <taxon>Mytilinidiaceae</taxon>
        <taxon>Lophium</taxon>
    </lineage>
</organism>
<evidence type="ECO:0000313" key="2">
    <source>
        <dbReference type="Proteomes" id="UP000799750"/>
    </source>
</evidence>
<keyword evidence="2" id="KW-1185">Reference proteome</keyword>
<protein>
    <submittedName>
        <fullName evidence="1">Uncharacterized protein</fullName>
    </submittedName>
</protein>
<reference evidence="1" key="1">
    <citation type="journal article" date="2020" name="Stud. Mycol.">
        <title>101 Dothideomycetes genomes: a test case for predicting lifestyles and emergence of pathogens.</title>
        <authorList>
            <person name="Haridas S."/>
            <person name="Albert R."/>
            <person name="Binder M."/>
            <person name="Bloem J."/>
            <person name="Labutti K."/>
            <person name="Salamov A."/>
            <person name="Andreopoulos B."/>
            <person name="Baker S."/>
            <person name="Barry K."/>
            <person name="Bills G."/>
            <person name="Bluhm B."/>
            <person name="Cannon C."/>
            <person name="Castanera R."/>
            <person name="Culley D."/>
            <person name="Daum C."/>
            <person name="Ezra D."/>
            <person name="Gonzalez J."/>
            <person name="Henrissat B."/>
            <person name="Kuo A."/>
            <person name="Liang C."/>
            <person name="Lipzen A."/>
            <person name="Lutzoni F."/>
            <person name="Magnuson J."/>
            <person name="Mondo S."/>
            <person name="Nolan M."/>
            <person name="Ohm R."/>
            <person name="Pangilinan J."/>
            <person name="Park H.-J."/>
            <person name="Ramirez L."/>
            <person name="Alfaro M."/>
            <person name="Sun H."/>
            <person name="Tritt A."/>
            <person name="Yoshinaga Y."/>
            <person name="Zwiers L.-H."/>
            <person name="Turgeon B."/>
            <person name="Goodwin S."/>
            <person name="Spatafora J."/>
            <person name="Crous P."/>
            <person name="Grigoriev I."/>
        </authorList>
    </citation>
    <scope>NUCLEOTIDE SEQUENCE</scope>
    <source>
        <strain evidence="1">CBS 269.34</strain>
    </source>
</reference>
<gene>
    <name evidence="1" type="ORF">BU16DRAFT_75365</name>
</gene>
<name>A0A6A6QLB8_9PEZI</name>